<accession>A0A6J3MB80</accession>
<reference evidence="2" key="2">
    <citation type="submission" date="2020-04" db="EMBL/GenBank/DDBJ databases">
        <authorList>
            <consortium name="NCBI Genome Project"/>
        </authorList>
    </citation>
    <scope>NUCLEOTIDE SEQUENCE</scope>
    <source>
        <strain evidence="2">CBS 342.82</strain>
    </source>
</reference>
<evidence type="ECO:0000313" key="2">
    <source>
        <dbReference type="RefSeq" id="XP_033462306.1"/>
    </source>
</evidence>
<keyword evidence="1" id="KW-1185">Reference proteome</keyword>
<organism evidence="2">
    <name type="scientific">Dissoconium aciculare CBS 342.82</name>
    <dbReference type="NCBI Taxonomy" id="1314786"/>
    <lineage>
        <taxon>Eukaryota</taxon>
        <taxon>Fungi</taxon>
        <taxon>Dikarya</taxon>
        <taxon>Ascomycota</taxon>
        <taxon>Pezizomycotina</taxon>
        <taxon>Dothideomycetes</taxon>
        <taxon>Dothideomycetidae</taxon>
        <taxon>Mycosphaerellales</taxon>
        <taxon>Dissoconiaceae</taxon>
        <taxon>Dissoconium</taxon>
    </lineage>
</organism>
<gene>
    <name evidence="2" type="ORF">K489DRAFT_153596</name>
</gene>
<dbReference type="Proteomes" id="UP000504637">
    <property type="component" value="Unplaced"/>
</dbReference>
<evidence type="ECO:0000313" key="1">
    <source>
        <dbReference type="Proteomes" id="UP000504637"/>
    </source>
</evidence>
<reference evidence="2" key="3">
    <citation type="submission" date="2025-08" db="UniProtKB">
        <authorList>
            <consortium name="RefSeq"/>
        </authorList>
    </citation>
    <scope>IDENTIFICATION</scope>
    <source>
        <strain evidence="2">CBS 342.82</strain>
    </source>
</reference>
<protein>
    <submittedName>
        <fullName evidence="2">Uncharacterized protein</fullName>
    </submittedName>
</protein>
<sequence>MQFPIIGIMTLLLQHMMVNCIWEALLAIHMCMVVSSATCTRIVEVVMHQEPTCPDRVAREHDHPCRYCFQLDVHPLLSLIVVPKRLGMQ</sequence>
<dbReference type="GeneID" id="54357035"/>
<proteinExistence type="predicted"/>
<dbReference type="RefSeq" id="XP_033462306.1">
    <property type="nucleotide sequence ID" value="XM_033599236.1"/>
</dbReference>
<reference evidence="2" key="1">
    <citation type="submission" date="2020-01" db="EMBL/GenBank/DDBJ databases">
        <authorList>
            <consortium name="DOE Joint Genome Institute"/>
            <person name="Haridas S."/>
            <person name="Albert R."/>
            <person name="Binder M."/>
            <person name="Bloem J."/>
            <person name="Labutti K."/>
            <person name="Salamov A."/>
            <person name="Andreopoulos B."/>
            <person name="Baker S.E."/>
            <person name="Barry K."/>
            <person name="Bills G."/>
            <person name="Bluhm B.H."/>
            <person name="Cannon C."/>
            <person name="Castanera R."/>
            <person name="Culley D.E."/>
            <person name="Daum C."/>
            <person name="Ezra D."/>
            <person name="Gonzalez J.B."/>
            <person name="Henrissat B."/>
            <person name="Kuo A."/>
            <person name="Liang C."/>
            <person name="Lipzen A."/>
            <person name="Lutzoni F."/>
            <person name="Magnuson J."/>
            <person name="Mondo S."/>
            <person name="Nolan M."/>
            <person name="Ohm R."/>
            <person name="Pangilinan J."/>
            <person name="Park H.-J."/>
            <person name="Ramirez L."/>
            <person name="Alfaro M."/>
            <person name="Sun H."/>
            <person name="Tritt A."/>
            <person name="Yoshinaga Y."/>
            <person name="Zwiers L.-H."/>
            <person name="Turgeon B.G."/>
            <person name="Goodwin S.B."/>
            <person name="Spatafora J.W."/>
            <person name="Crous P.W."/>
            <person name="Grigoriev I.V."/>
        </authorList>
    </citation>
    <scope>NUCLEOTIDE SEQUENCE</scope>
    <source>
        <strain evidence="2">CBS 342.82</strain>
    </source>
</reference>
<name>A0A6J3MB80_9PEZI</name>
<dbReference type="AlphaFoldDB" id="A0A6J3MB80"/>